<accession>A0ABS0X0W8</accession>
<keyword evidence="8" id="KW-1185">Reference proteome</keyword>
<dbReference type="RefSeq" id="WP_190116122.1">
    <property type="nucleotide sequence ID" value="NZ_BMVR01000005.1"/>
</dbReference>
<keyword evidence="3" id="KW-0804">Transcription</keyword>
<proteinExistence type="predicted"/>
<protein>
    <submittedName>
        <fullName evidence="7">TetR/AcrR family transcriptional regulator C-terminal domain-containing protein</fullName>
    </submittedName>
</protein>
<evidence type="ECO:0000256" key="3">
    <source>
        <dbReference type="ARBA" id="ARBA00023163"/>
    </source>
</evidence>
<gene>
    <name evidence="7" type="ORF">JGB26_06760</name>
</gene>
<dbReference type="PANTHER" id="PTHR30055:SF151">
    <property type="entry name" value="TRANSCRIPTIONAL REGULATORY PROTEIN"/>
    <property type="match status" value="1"/>
</dbReference>
<dbReference type="Gene3D" id="1.10.10.60">
    <property type="entry name" value="Homeodomain-like"/>
    <property type="match status" value="1"/>
</dbReference>
<dbReference type="InterPro" id="IPR050109">
    <property type="entry name" value="HTH-type_TetR-like_transc_reg"/>
</dbReference>
<dbReference type="Gene3D" id="1.10.357.10">
    <property type="entry name" value="Tetracycline Repressor, domain 2"/>
    <property type="match status" value="1"/>
</dbReference>
<evidence type="ECO:0000256" key="1">
    <source>
        <dbReference type="ARBA" id="ARBA00023015"/>
    </source>
</evidence>
<evidence type="ECO:0000313" key="8">
    <source>
        <dbReference type="Proteomes" id="UP000634780"/>
    </source>
</evidence>
<reference evidence="7 8" key="1">
    <citation type="submission" date="2020-12" db="EMBL/GenBank/DDBJ databases">
        <title>Streptomyces typhae sp. nov., a novel endophytic actinomycete isolated from the root of cattail pollen (Typha angustifolia L.).</title>
        <authorList>
            <person name="Peng C."/>
            <person name="Liu C."/>
        </authorList>
    </citation>
    <scope>NUCLEOTIDE SEQUENCE [LARGE SCALE GENOMIC DNA]</scope>
    <source>
        <strain evidence="7 8">JCM 4753</strain>
    </source>
</reference>
<dbReference type="InterPro" id="IPR004111">
    <property type="entry name" value="Repressor_TetR_C"/>
</dbReference>
<dbReference type="Pfam" id="PF02909">
    <property type="entry name" value="TetR_C_1"/>
    <property type="match status" value="1"/>
</dbReference>
<dbReference type="PANTHER" id="PTHR30055">
    <property type="entry name" value="HTH-TYPE TRANSCRIPTIONAL REGULATOR RUTR"/>
    <property type="match status" value="1"/>
</dbReference>
<dbReference type="SUPFAM" id="SSF46689">
    <property type="entry name" value="Homeodomain-like"/>
    <property type="match status" value="1"/>
</dbReference>
<evidence type="ECO:0000256" key="5">
    <source>
        <dbReference type="SAM" id="MobiDB-lite"/>
    </source>
</evidence>
<dbReference type="PROSITE" id="PS50977">
    <property type="entry name" value="HTH_TETR_2"/>
    <property type="match status" value="1"/>
</dbReference>
<evidence type="ECO:0000259" key="6">
    <source>
        <dbReference type="PROSITE" id="PS50977"/>
    </source>
</evidence>
<feature type="region of interest" description="Disordered" evidence="5">
    <location>
        <begin position="1"/>
        <end position="31"/>
    </location>
</feature>
<keyword evidence="2 4" id="KW-0238">DNA-binding</keyword>
<feature type="compositionally biased region" description="Polar residues" evidence="5">
    <location>
        <begin position="1"/>
        <end position="12"/>
    </location>
</feature>
<comment type="caution">
    <text evidence="7">The sequence shown here is derived from an EMBL/GenBank/DDBJ whole genome shotgun (WGS) entry which is preliminary data.</text>
</comment>
<dbReference type="InterPro" id="IPR001647">
    <property type="entry name" value="HTH_TetR"/>
</dbReference>
<dbReference type="SUPFAM" id="SSF48498">
    <property type="entry name" value="Tetracyclin repressor-like, C-terminal domain"/>
    <property type="match status" value="1"/>
</dbReference>
<organism evidence="7 8">
    <name type="scientific">Streptomyces flavofungini</name>
    <dbReference type="NCBI Taxonomy" id="68200"/>
    <lineage>
        <taxon>Bacteria</taxon>
        <taxon>Bacillati</taxon>
        <taxon>Actinomycetota</taxon>
        <taxon>Actinomycetes</taxon>
        <taxon>Kitasatosporales</taxon>
        <taxon>Streptomycetaceae</taxon>
        <taxon>Streptomyces</taxon>
    </lineage>
</organism>
<dbReference type="EMBL" id="JAEKOZ010000003">
    <property type="protein sequence ID" value="MBJ3806822.1"/>
    <property type="molecule type" value="Genomic_DNA"/>
</dbReference>
<dbReference type="InterPro" id="IPR009057">
    <property type="entry name" value="Homeodomain-like_sf"/>
</dbReference>
<name>A0ABS0X0W8_9ACTN</name>
<evidence type="ECO:0000256" key="4">
    <source>
        <dbReference type="PROSITE-ProRule" id="PRU00335"/>
    </source>
</evidence>
<evidence type="ECO:0000256" key="2">
    <source>
        <dbReference type="ARBA" id="ARBA00023125"/>
    </source>
</evidence>
<dbReference type="Pfam" id="PF00440">
    <property type="entry name" value="TetR_N"/>
    <property type="match status" value="1"/>
</dbReference>
<keyword evidence="1" id="KW-0805">Transcription regulation</keyword>
<evidence type="ECO:0000313" key="7">
    <source>
        <dbReference type="EMBL" id="MBJ3806822.1"/>
    </source>
</evidence>
<sequence length="253" mass="27663">MATTETSGSGDITRSLELMWGGGERPTRGPKPALTLERIIIAAVRLADAEGIAAVSMRRLSTELGTGTMSLYRYVPGKAELLDLMLNHVQAPTDDEEPYRGGWRAALAAYGRGTLEQHRKHPWLLQVNQARPVLGPSAVGGLERVLTYIKPMGLTDPELISVLIMVEGYVSGVARNHVHAAQAAADSQLSDEAFWEAQRPVLDRIMQSGKYPLIAGLSEDSFGSDFDHFEFGLQRILDGLEVLVERRKQDAEG</sequence>
<feature type="domain" description="HTH tetR-type" evidence="6">
    <location>
        <begin position="33"/>
        <end position="93"/>
    </location>
</feature>
<dbReference type="Proteomes" id="UP000634780">
    <property type="component" value="Unassembled WGS sequence"/>
</dbReference>
<feature type="DNA-binding region" description="H-T-H motif" evidence="4">
    <location>
        <begin position="56"/>
        <end position="75"/>
    </location>
</feature>
<dbReference type="InterPro" id="IPR036271">
    <property type="entry name" value="Tet_transcr_reg_TetR-rel_C_sf"/>
</dbReference>